<protein>
    <submittedName>
        <fullName evidence="1">Phenylacetate-CoA ligase</fullName>
    </submittedName>
</protein>
<dbReference type="Proteomes" id="UP000199103">
    <property type="component" value="Chromosome I"/>
</dbReference>
<dbReference type="OrthoDB" id="568480at2"/>
<dbReference type="AlphaFoldDB" id="A0A1H1WSI5"/>
<dbReference type="SUPFAM" id="SSF56801">
    <property type="entry name" value="Acetyl-CoA synthetase-like"/>
    <property type="match status" value="1"/>
</dbReference>
<dbReference type="InterPro" id="IPR042099">
    <property type="entry name" value="ANL_N_sf"/>
</dbReference>
<evidence type="ECO:0000313" key="1">
    <source>
        <dbReference type="EMBL" id="SDT00218.1"/>
    </source>
</evidence>
<dbReference type="RefSeq" id="WP_091527007.1">
    <property type="nucleotide sequence ID" value="NZ_LT629772.1"/>
</dbReference>
<organism evidence="1 2">
    <name type="scientific">Microlunatus soli</name>
    <dbReference type="NCBI Taxonomy" id="630515"/>
    <lineage>
        <taxon>Bacteria</taxon>
        <taxon>Bacillati</taxon>
        <taxon>Actinomycetota</taxon>
        <taxon>Actinomycetes</taxon>
        <taxon>Propionibacteriales</taxon>
        <taxon>Propionibacteriaceae</taxon>
        <taxon>Microlunatus</taxon>
    </lineage>
</organism>
<dbReference type="GO" id="GO:0016874">
    <property type="term" value="F:ligase activity"/>
    <property type="evidence" value="ECO:0007669"/>
    <property type="project" value="UniProtKB-KW"/>
</dbReference>
<sequence>MARRHHGPGPAGLHGPVSALRQSILRTSARAITNLYELYRVHPVVWRWTARHFHPGLARFARLNAWMMCQLANLDVPAYQEHLREHGFRFRWFSLDSFPETDKHGYVSRYSEPDRCWNGRIETVGTVVDESSGSSGTPFNWMRGRDELKAIHNNVAGYVTLLFGSKRLFCINAFSMGAWATGTNTGHAMSKIAMVKNTGPDLDKIIDTIRHFGPRFVYLISAYPPFLKHLRDRLDNESWFSWSDYQLNGFVGGEAMTEGLRDYVEARFGRVYSGYGASDLTIGMGGESDVAVWLRRSMYADDRVRERLLGPDETRIPMVFQYNPLETYLEVNEHSELVVTLNSTAVMSPRLRYNIGDEARLMSLADVTAALDFDPELQRAFHRAFAVQRMRLPLLFLFGRKDSTISYMGANLYPIDVENGLYQDNPYAAAIESFKLALLEGDDHELRPLVHVQLRADAELTDVQRADLGRAAGHGIVAHLASVSRDFEQSLTEDPTAGDIRVRVHGFGEGPFGGQRSKIKNVYLVED</sequence>
<name>A0A1H1WSI5_9ACTN</name>
<evidence type="ECO:0000313" key="2">
    <source>
        <dbReference type="Proteomes" id="UP000199103"/>
    </source>
</evidence>
<keyword evidence="1" id="KW-0436">Ligase</keyword>
<dbReference type="EMBL" id="LT629772">
    <property type="protein sequence ID" value="SDT00218.1"/>
    <property type="molecule type" value="Genomic_DNA"/>
</dbReference>
<proteinExistence type="predicted"/>
<reference evidence="1 2" key="1">
    <citation type="submission" date="2016-10" db="EMBL/GenBank/DDBJ databases">
        <authorList>
            <person name="de Groot N.N."/>
        </authorList>
    </citation>
    <scope>NUCLEOTIDE SEQUENCE [LARGE SCALE GENOMIC DNA]</scope>
    <source>
        <strain evidence="1 2">DSM 21800</strain>
    </source>
</reference>
<gene>
    <name evidence="1" type="ORF">SAMN04489812_3790</name>
</gene>
<dbReference type="Gene3D" id="3.40.50.12780">
    <property type="entry name" value="N-terminal domain of ligase-like"/>
    <property type="match status" value="1"/>
</dbReference>
<keyword evidence="2" id="KW-1185">Reference proteome</keyword>
<dbReference type="PANTHER" id="PTHR43845:SF1">
    <property type="entry name" value="BLR5969 PROTEIN"/>
    <property type="match status" value="1"/>
</dbReference>
<accession>A0A1H1WSI5</accession>
<dbReference type="STRING" id="630515.SAMN04489812_3790"/>
<dbReference type="PANTHER" id="PTHR43845">
    <property type="entry name" value="BLR5969 PROTEIN"/>
    <property type="match status" value="1"/>
</dbReference>